<dbReference type="InterPro" id="IPR006442">
    <property type="entry name" value="Antitoxin_Phd/YefM"/>
</dbReference>
<evidence type="ECO:0000256" key="2">
    <source>
        <dbReference type="RuleBase" id="RU362080"/>
    </source>
</evidence>
<dbReference type="SUPFAM" id="SSF143120">
    <property type="entry name" value="YefM-like"/>
    <property type="match status" value="1"/>
</dbReference>
<dbReference type="Gene3D" id="3.40.1620.10">
    <property type="entry name" value="YefM-like domain"/>
    <property type="match status" value="1"/>
</dbReference>
<dbReference type="InterPro" id="IPR036165">
    <property type="entry name" value="YefM-like_sf"/>
</dbReference>
<dbReference type="NCBIfam" id="TIGR01552">
    <property type="entry name" value="phd_fam"/>
    <property type="match status" value="1"/>
</dbReference>
<evidence type="ECO:0000256" key="1">
    <source>
        <dbReference type="ARBA" id="ARBA00009981"/>
    </source>
</evidence>
<accession>A0A7C9V079</accession>
<sequence length="75" mass="8634">MTRIISASDAQKRFGEMVDMALREPVMVQRHGRDVVTMISVDEYKRLRRLERDALAAHEVDDDTARLIEAAEYNA</sequence>
<comment type="function">
    <text evidence="2">Antitoxin component of a type II toxin-antitoxin (TA) system.</text>
</comment>
<dbReference type="Proteomes" id="UP000480684">
    <property type="component" value="Unassembled WGS sequence"/>
</dbReference>
<keyword evidence="4" id="KW-1185">Reference proteome</keyword>
<proteinExistence type="inferred from homology"/>
<dbReference type="RefSeq" id="WP_163680094.1">
    <property type="nucleotide sequence ID" value="NZ_JAAIYP010000038.1"/>
</dbReference>
<dbReference type="AlphaFoldDB" id="A0A7C9V079"/>
<reference evidence="3 4" key="1">
    <citation type="submission" date="2020-02" db="EMBL/GenBank/DDBJ databases">
        <authorList>
            <person name="Dziuba M."/>
            <person name="Kuznetsov B."/>
            <person name="Mardanov A."/>
            <person name="Ravin N."/>
            <person name="Grouzdev D."/>
        </authorList>
    </citation>
    <scope>NUCLEOTIDE SEQUENCE [LARGE SCALE GENOMIC DNA]</scope>
    <source>
        <strain evidence="3 4">SpK</strain>
    </source>
</reference>
<comment type="similarity">
    <text evidence="1 2">Belongs to the phD/YefM antitoxin family.</text>
</comment>
<organism evidence="3 4">
    <name type="scientific">Magnetospirillum aberrantis SpK</name>
    <dbReference type="NCBI Taxonomy" id="908842"/>
    <lineage>
        <taxon>Bacteria</taxon>
        <taxon>Pseudomonadati</taxon>
        <taxon>Pseudomonadota</taxon>
        <taxon>Alphaproteobacteria</taxon>
        <taxon>Rhodospirillales</taxon>
        <taxon>Rhodospirillaceae</taxon>
        <taxon>Magnetospirillum</taxon>
    </lineage>
</organism>
<evidence type="ECO:0000313" key="3">
    <source>
        <dbReference type="EMBL" id="NFV80954.1"/>
    </source>
</evidence>
<protein>
    <recommendedName>
        <fullName evidence="2">Antitoxin</fullName>
    </recommendedName>
</protein>
<name>A0A7C9V079_9PROT</name>
<dbReference type="Pfam" id="PF02604">
    <property type="entry name" value="PhdYeFM_antitox"/>
    <property type="match status" value="1"/>
</dbReference>
<gene>
    <name evidence="3" type="ORF">G4223_12620</name>
</gene>
<evidence type="ECO:0000313" key="4">
    <source>
        <dbReference type="Proteomes" id="UP000480684"/>
    </source>
</evidence>
<comment type="caution">
    <text evidence="3">The sequence shown here is derived from an EMBL/GenBank/DDBJ whole genome shotgun (WGS) entry which is preliminary data.</text>
</comment>
<dbReference type="EMBL" id="JAAIYP010000038">
    <property type="protein sequence ID" value="NFV80954.1"/>
    <property type="molecule type" value="Genomic_DNA"/>
</dbReference>